<dbReference type="VEuPathDB" id="FungiDB:PV08_11999"/>
<feature type="region of interest" description="Disordered" evidence="1">
    <location>
        <begin position="82"/>
        <end position="107"/>
    </location>
</feature>
<dbReference type="SUPFAM" id="SSF53067">
    <property type="entry name" value="Actin-like ATPase domain"/>
    <property type="match status" value="1"/>
</dbReference>
<dbReference type="STRING" id="91928.A0A0D2AT50"/>
<sequence length="686" mass="76823">MDSDTPMQDSDDTRHFVIAIDFGTTFSSVAYVGYSNANQRPRIGLQQIEIVDRYPYNPYGNFVCHDVPTELWYSQRIPRPVPQRRDTVDRQPAEDDDSSGENNPQAFFVGSASTEVPDSNHSSSILSLPKNKKAPLFWGYGVQDQLLEADYNTDHSRHLSRFKLILDKSPHTEKIRNGLSKSCSILKKMLLINDDTDLIADYLTQLLQHTKTRLIDSEGFTDASTVEFVLCVPAVWKAEAIRQMQFALTAAIANTRLGRLQHGTIDNLFIVSEPEGAAACVLAREKTRLKIGETFILLDAGGGTVDAITYTVDKDFPLRLKTEEVEPGGKMIGSTCGSSFINERYEDLLRERLKNATYLEDNGESLPTIISGLVVEFERRDKKRLDAKFLEPHADCTVKVPGLKHSDKLRFEKGRLVLNRKEMEALFLPSLEGVAEIMKEQLRLAREKGCDVKKIILMGGFGQSEALCDHLRKSLATQCGPWARTIVLETSKLPSTAVARGAVLRALRKEDGPARVLQASYGFIRTEQYGTQAEHVGQVPITDKIDGQEYIDNTIEWIIKKGDTVESEYTIPREVEYTFAVSRKKLVGAEYLYVSDRRHKDHYRSDSPENEGAILLGYVEIDMTSLKTSGLIKAQPVPGRLPYWKIKGTLNIIVSGRNLRYEIKLPGDIAKVGQSSIAAAFRPGTE</sequence>
<evidence type="ECO:0000256" key="1">
    <source>
        <dbReference type="SAM" id="MobiDB-lite"/>
    </source>
</evidence>
<dbReference type="HOGENOM" id="CLU_009958_2_1_1"/>
<dbReference type="Gene3D" id="3.30.420.40">
    <property type="match status" value="2"/>
</dbReference>
<dbReference type="Proteomes" id="UP000053328">
    <property type="component" value="Unassembled WGS sequence"/>
</dbReference>
<dbReference type="OrthoDB" id="2963168at2759"/>
<dbReference type="RefSeq" id="XP_016230114.1">
    <property type="nucleotide sequence ID" value="XM_016386306.1"/>
</dbReference>
<dbReference type="Gene3D" id="3.90.640.10">
    <property type="entry name" value="Actin, Chain A, domain 4"/>
    <property type="match status" value="1"/>
</dbReference>
<dbReference type="EMBL" id="KN847502">
    <property type="protein sequence ID" value="KIW09898.1"/>
    <property type="molecule type" value="Genomic_DNA"/>
</dbReference>
<organism evidence="2 3">
    <name type="scientific">Exophiala spinifera</name>
    <dbReference type="NCBI Taxonomy" id="91928"/>
    <lineage>
        <taxon>Eukaryota</taxon>
        <taxon>Fungi</taxon>
        <taxon>Dikarya</taxon>
        <taxon>Ascomycota</taxon>
        <taxon>Pezizomycotina</taxon>
        <taxon>Eurotiomycetes</taxon>
        <taxon>Chaetothyriomycetidae</taxon>
        <taxon>Chaetothyriales</taxon>
        <taxon>Herpotrichiellaceae</taxon>
        <taxon>Exophiala</taxon>
    </lineage>
</organism>
<dbReference type="PANTHER" id="PTHR42749:SF8">
    <property type="entry name" value="HSP70 FAMILY PROTEIN (AFU_ORTHOLOGUE AFUA_3G13740)"/>
    <property type="match status" value="1"/>
</dbReference>
<dbReference type="PANTHER" id="PTHR42749">
    <property type="entry name" value="CELL SHAPE-DETERMINING PROTEIN MREB"/>
    <property type="match status" value="1"/>
</dbReference>
<accession>A0A0D2AT50</accession>
<protein>
    <submittedName>
        <fullName evidence="2">Uncharacterized protein</fullName>
    </submittedName>
</protein>
<reference evidence="2 3" key="1">
    <citation type="submission" date="2015-01" db="EMBL/GenBank/DDBJ databases">
        <title>The Genome Sequence of Exophiala spinifera CBS89968.</title>
        <authorList>
            <consortium name="The Broad Institute Genomics Platform"/>
            <person name="Cuomo C."/>
            <person name="de Hoog S."/>
            <person name="Gorbushina A."/>
            <person name="Stielow B."/>
            <person name="Teixiera M."/>
            <person name="Abouelleil A."/>
            <person name="Chapman S.B."/>
            <person name="Priest M."/>
            <person name="Young S.K."/>
            <person name="Wortman J."/>
            <person name="Nusbaum C."/>
            <person name="Birren B."/>
        </authorList>
    </citation>
    <scope>NUCLEOTIDE SEQUENCE [LARGE SCALE GENOMIC DNA]</scope>
    <source>
        <strain evidence="2 3">CBS 89968</strain>
    </source>
</reference>
<keyword evidence="3" id="KW-1185">Reference proteome</keyword>
<dbReference type="GeneID" id="27339082"/>
<feature type="compositionally biased region" description="Basic and acidic residues" evidence="1">
    <location>
        <begin position="83"/>
        <end position="93"/>
    </location>
</feature>
<dbReference type="AlphaFoldDB" id="A0A0D2AT50"/>
<gene>
    <name evidence="2" type="ORF">PV08_11999</name>
</gene>
<evidence type="ECO:0000313" key="3">
    <source>
        <dbReference type="Proteomes" id="UP000053328"/>
    </source>
</evidence>
<name>A0A0D2AT50_9EURO</name>
<dbReference type="InterPro" id="IPR043129">
    <property type="entry name" value="ATPase_NBD"/>
</dbReference>
<dbReference type="CDD" id="cd10170">
    <property type="entry name" value="ASKHA_NBD_HSP70"/>
    <property type="match status" value="1"/>
</dbReference>
<proteinExistence type="predicted"/>
<evidence type="ECO:0000313" key="2">
    <source>
        <dbReference type="EMBL" id="KIW09898.1"/>
    </source>
</evidence>